<dbReference type="KEGG" id="cser:CCO03_07310"/>
<feature type="signal peptide" evidence="2">
    <location>
        <begin position="1"/>
        <end position="23"/>
    </location>
</feature>
<keyword evidence="2" id="KW-0732">Signal</keyword>
<feature type="transmembrane region" description="Helical" evidence="1">
    <location>
        <begin position="229"/>
        <end position="247"/>
    </location>
</feature>
<accession>A0A1Y0EME1</accession>
<proteinExistence type="predicted"/>
<evidence type="ECO:0008006" key="5">
    <source>
        <dbReference type="Google" id="ProtNLM"/>
    </source>
</evidence>
<keyword evidence="4" id="KW-1185">Reference proteome</keyword>
<gene>
    <name evidence="3" type="ORF">CCO03_07310</name>
</gene>
<dbReference type="EMBL" id="CP021455">
    <property type="protein sequence ID" value="ARU04509.1"/>
    <property type="molecule type" value="Genomic_DNA"/>
</dbReference>
<organism evidence="3 4">
    <name type="scientific">Comamonas serinivorans</name>
    <dbReference type="NCBI Taxonomy" id="1082851"/>
    <lineage>
        <taxon>Bacteria</taxon>
        <taxon>Pseudomonadati</taxon>
        <taxon>Pseudomonadota</taxon>
        <taxon>Betaproteobacteria</taxon>
        <taxon>Burkholderiales</taxon>
        <taxon>Comamonadaceae</taxon>
        <taxon>Comamonas</taxon>
    </lineage>
</organism>
<evidence type="ECO:0000256" key="2">
    <source>
        <dbReference type="SAM" id="SignalP"/>
    </source>
</evidence>
<feature type="chain" id="PRO_5012869480" description="IPTL-CTERM protein sorting domain-containing protein" evidence="2">
    <location>
        <begin position="24"/>
        <end position="252"/>
    </location>
</feature>
<keyword evidence="1" id="KW-1133">Transmembrane helix</keyword>
<name>A0A1Y0EME1_9BURK</name>
<keyword evidence="1" id="KW-0472">Membrane</keyword>
<evidence type="ECO:0000313" key="3">
    <source>
        <dbReference type="EMBL" id="ARU04509.1"/>
    </source>
</evidence>
<protein>
    <recommendedName>
        <fullName evidence="5">IPTL-CTERM protein sorting domain-containing protein</fullName>
    </recommendedName>
</protein>
<dbReference type="InterPro" id="IPR013783">
    <property type="entry name" value="Ig-like_fold"/>
</dbReference>
<reference evidence="3 4" key="1">
    <citation type="submission" date="2017-05" db="EMBL/GenBank/DDBJ databases">
        <authorList>
            <person name="Song R."/>
            <person name="Chenine A.L."/>
            <person name="Ruprecht R.M."/>
        </authorList>
    </citation>
    <scope>NUCLEOTIDE SEQUENCE [LARGE SCALE GENOMIC DNA]</scope>
    <source>
        <strain evidence="3 4">DSM 26136</strain>
    </source>
</reference>
<evidence type="ECO:0000313" key="4">
    <source>
        <dbReference type="Proteomes" id="UP000196138"/>
    </source>
</evidence>
<dbReference type="Gene3D" id="2.60.40.10">
    <property type="entry name" value="Immunoglobulins"/>
    <property type="match status" value="1"/>
</dbReference>
<sequence>MAEHLLKGLMALALVCSAGAVKAQGLLFEPGVVNFPNTVAGSTSSEVTITVTNFDPMPVTVTAIIPPANTAFAVTHDCPVGSYAPFATCQVRVTFTAPMAAGPVNDVFRFQALTYGDLDIRLNGASDGVPLTPQTITFTSTAPAATVGSTYAVTATGGGSGNPVVFSIDPASDAVCTVNGSTVSFIGVGDCTIQANQAGNATFEAAPQVQQVVTVSAAPPAAPKAVPSSTAWGLGLLALGMAAGLVWRRPRA</sequence>
<dbReference type="AlphaFoldDB" id="A0A1Y0EME1"/>
<dbReference type="Proteomes" id="UP000196138">
    <property type="component" value="Chromosome"/>
</dbReference>
<evidence type="ECO:0000256" key="1">
    <source>
        <dbReference type="SAM" id="Phobius"/>
    </source>
</evidence>
<keyword evidence="1" id="KW-0812">Transmembrane</keyword>